<evidence type="ECO:0000256" key="4">
    <source>
        <dbReference type="ARBA" id="ARBA00023136"/>
    </source>
</evidence>
<evidence type="ECO:0000256" key="3">
    <source>
        <dbReference type="ARBA" id="ARBA00022989"/>
    </source>
</evidence>
<dbReference type="RefSeq" id="WP_146750341.1">
    <property type="nucleotide sequence ID" value="NZ_CP043451.1"/>
</dbReference>
<comment type="subcellular location">
    <subcellularLocation>
        <location evidence="1">Membrane</location>
        <topology evidence="1">Multi-pass membrane protein</topology>
    </subcellularLocation>
</comment>
<evidence type="ECO:0000313" key="9">
    <source>
        <dbReference type="Proteomes" id="UP000250557"/>
    </source>
</evidence>
<dbReference type="Proteomes" id="UP000663940">
    <property type="component" value="Chromosome"/>
</dbReference>
<organism evidence="7 9">
    <name type="scientific">Mucilaginibacter rubeus</name>
    <dbReference type="NCBI Taxonomy" id="2027860"/>
    <lineage>
        <taxon>Bacteria</taxon>
        <taxon>Pseudomonadati</taxon>
        <taxon>Bacteroidota</taxon>
        <taxon>Sphingobacteriia</taxon>
        <taxon>Sphingobacteriales</taxon>
        <taxon>Sphingobacteriaceae</taxon>
        <taxon>Mucilaginibacter</taxon>
    </lineage>
</organism>
<accession>A0AAE6JH05</accession>
<name>A0AAE6JH05_9SPHI</name>
<sequence length="144" mass="16755">MKKQLILELIVAVLVALFLYASFSKYADFEYFKKSMHNQPFPAWFSDFLIGTIPPLEIIIVIALIFEKSRMLALRSYILLMSLFTLYVTAIKLSLFKNIPCSCGGIIRKLNWGQHLVLNLFFLILAVVAFQINRKIRENKLYRC</sequence>
<gene>
    <name evidence="7" type="ORF">DIU31_015735</name>
    <name evidence="8" type="ORF">J3L21_11750</name>
</gene>
<feature type="transmembrane region" description="Helical" evidence="5">
    <location>
        <begin position="5"/>
        <end position="23"/>
    </location>
</feature>
<protein>
    <recommendedName>
        <fullName evidence="6">Methylamine utilisation protein MauE domain-containing protein</fullName>
    </recommendedName>
</protein>
<keyword evidence="3 5" id="KW-1133">Transmembrane helix</keyword>
<feature type="transmembrane region" description="Helical" evidence="5">
    <location>
        <begin position="77"/>
        <end position="96"/>
    </location>
</feature>
<evidence type="ECO:0000256" key="5">
    <source>
        <dbReference type="SAM" id="Phobius"/>
    </source>
</evidence>
<proteinExistence type="predicted"/>
<keyword evidence="10" id="KW-1185">Reference proteome</keyword>
<evidence type="ECO:0000313" key="8">
    <source>
        <dbReference type="EMBL" id="QTE52592.1"/>
    </source>
</evidence>
<evidence type="ECO:0000313" key="7">
    <source>
        <dbReference type="EMBL" id="QEM04890.1"/>
    </source>
</evidence>
<keyword evidence="4 5" id="KW-0472">Membrane</keyword>
<dbReference type="Pfam" id="PF07291">
    <property type="entry name" value="MauE"/>
    <property type="match status" value="1"/>
</dbReference>
<dbReference type="GO" id="GO:0030416">
    <property type="term" value="P:methylamine metabolic process"/>
    <property type="evidence" value="ECO:0007669"/>
    <property type="project" value="InterPro"/>
</dbReference>
<feature type="transmembrane region" description="Helical" evidence="5">
    <location>
        <begin position="43"/>
        <end position="65"/>
    </location>
</feature>
<evidence type="ECO:0000313" key="10">
    <source>
        <dbReference type="Proteomes" id="UP000663940"/>
    </source>
</evidence>
<keyword evidence="2 5" id="KW-0812">Transmembrane</keyword>
<evidence type="ECO:0000256" key="2">
    <source>
        <dbReference type="ARBA" id="ARBA00022692"/>
    </source>
</evidence>
<evidence type="ECO:0000259" key="6">
    <source>
        <dbReference type="Pfam" id="PF07291"/>
    </source>
</evidence>
<dbReference type="EMBL" id="CP043451">
    <property type="protein sequence ID" value="QEM04890.1"/>
    <property type="molecule type" value="Genomic_DNA"/>
</dbReference>
<dbReference type="Proteomes" id="UP000250557">
    <property type="component" value="Chromosome"/>
</dbReference>
<reference evidence="8 10" key="2">
    <citation type="submission" date="2021-03" db="EMBL/GenBank/DDBJ databases">
        <title>Mucilaginibacter strains isolated from gold and copper mining confer multi heavy-metal resistance.</title>
        <authorList>
            <person name="Li Y."/>
        </authorList>
    </citation>
    <scope>NUCLEOTIDE SEQUENCE [LARGE SCALE GENOMIC DNA]</scope>
    <source>
        <strain evidence="8 10">P2-4</strain>
    </source>
</reference>
<evidence type="ECO:0000256" key="1">
    <source>
        <dbReference type="ARBA" id="ARBA00004141"/>
    </source>
</evidence>
<feature type="domain" description="Methylamine utilisation protein MauE" evidence="6">
    <location>
        <begin position="4"/>
        <end position="130"/>
    </location>
</feature>
<reference evidence="7 9" key="1">
    <citation type="submission" date="2019-08" db="EMBL/GenBank/DDBJ databases">
        <title>Comparative genome analysis confer to the adaptation heavy metal polluted environment.</title>
        <authorList>
            <person name="Li Y."/>
        </authorList>
    </citation>
    <scope>NUCLEOTIDE SEQUENCE [LARGE SCALE GENOMIC DNA]</scope>
    <source>
        <strain evidence="7 9">P2</strain>
    </source>
</reference>
<dbReference type="GO" id="GO:0016020">
    <property type="term" value="C:membrane"/>
    <property type="evidence" value="ECO:0007669"/>
    <property type="project" value="UniProtKB-SubCell"/>
</dbReference>
<dbReference type="EMBL" id="CP071880">
    <property type="protein sequence ID" value="QTE52592.1"/>
    <property type="molecule type" value="Genomic_DNA"/>
</dbReference>
<dbReference type="InterPro" id="IPR009908">
    <property type="entry name" value="Methylamine_util_MauE"/>
</dbReference>
<dbReference type="AlphaFoldDB" id="A0AAE6JH05"/>
<feature type="transmembrane region" description="Helical" evidence="5">
    <location>
        <begin position="116"/>
        <end position="133"/>
    </location>
</feature>